<evidence type="ECO:0000313" key="3">
    <source>
        <dbReference type="EMBL" id="QPR74894.1"/>
    </source>
</evidence>
<dbReference type="SUPFAM" id="SSF52833">
    <property type="entry name" value="Thioredoxin-like"/>
    <property type="match status" value="1"/>
</dbReference>
<name>A0AB37GP28_BACLI</name>
<keyword evidence="1" id="KW-0812">Transmembrane</keyword>
<reference evidence="3 4" key="1">
    <citation type="submission" date="2020-12" db="EMBL/GenBank/DDBJ databases">
        <title>FDA dAtabase for Regulatory Grade micrObial Sequences (FDA-ARGOS): Supporting development and validation of Infectious Disease Dx tests.</title>
        <authorList>
            <person name="Nelson B."/>
            <person name="Plummer A."/>
            <person name="Tallon L."/>
            <person name="Sadzewicz L."/>
            <person name="Zhao X."/>
            <person name="Boylan J."/>
            <person name="Ott S."/>
            <person name="Bowen H."/>
            <person name="Vavikolanu K."/>
            <person name="Mehta A."/>
            <person name="Aluvathingal J."/>
            <person name="Nadendla S."/>
            <person name="Myers T."/>
            <person name="Yan Y."/>
            <person name="Sichtig H."/>
        </authorList>
    </citation>
    <scope>NUCLEOTIDE SEQUENCE [LARGE SCALE GENOMIC DNA]</scope>
    <source>
        <strain evidence="3 4">FDAARGOS_923</strain>
    </source>
</reference>
<proteinExistence type="predicted"/>
<dbReference type="InterPro" id="IPR036249">
    <property type="entry name" value="Thioredoxin-like_sf"/>
</dbReference>
<protein>
    <recommendedName>
        <fullName evidence="2">Thioredoxin domain-containing protein</fullName>
    </recommendedName>
</protein>
<dbReference type="Gene3D" id="3.40.30.10">
    <property type="entry name" value="Glutaredoxin"/>
    <property type="match status" value="1"/>
</dbReference>
<dbReference type="EMBL" id="CP065647">
    <property type="protein sequence ID" value="QPR74894.1"/>
    <property type="molecule type" value="Genomic_DNA"/>
</dbReference>
<dbReference type="Proteomes" id="UP000595038">
    <property type="component" value="Chromosome"/>
</dbReference>
<gene>
    <name evidence="3" type="ORF">I6G80_11895</name>
</gene>
<evidence type="ECO:0000259" key="2">
    <source>
        <dbReference type="PROSITE" id="PS51352"/>
    </source>
</evidence>
<organism evidence="3 4">
    <name type="scientific">Bacillus licheniformis</name>
    <dbReference type="NCBI Taxonomy" id="1402"/>
    <lineage>
        <taxon>Bacteria</taxon>
        <taxon>Bacillati</taxon>
        <taxon>Bacillota</taxon>
        <taxon>Bacilli</taxon>
        <taxon>Bacillales</taxon>
        <taxon>Bacillaceae</taxon>
        <taxon>Bacillus</taxon>
    </lineage>
</organism>
<dbReference type="PROSITE" id="PS51352">
    <property type="entry name" value="THIOREDOXIN_2"/>
    <property type="match status" value="1"/>
</dbReference>
<keyword evidence="1" id="KW-1133">Transmembrane helix</keyword>
<feature type="domain" description="Thioredoxin" evidence="2">
    <location>
        <begin position="44"/>
        <end position="176"/>
    </location>
</feature>
<evidence type="ECO:0000256" key="1">
    <source>
        <dbReference type="SAM" id="Phobius"/>
    </source>
</evidence>
<evidence type="ECO:0000313" key="4">
    <source>
        <dbReference type="Proteomes" id="UP000595038"/>
    </source>
</evidence>
<accession>A0AB37GP28</accession>
<sequence length="181" mass="20670">MSETILMISLSFLVITVAFLVLQLYRNMLRTKKQQGLLKSDEGLPKGETYPITTLKTIVGQEVTISKKTRGVILIFTSYGCSGCKRVYPFLELLKKEYPKIQFELIMLANKKQAQETISLYNLEDWSVSIIDHEHLHTLGITGFPFSYLISNEGKVIEKGLINYKKDIDFLVSMLQVKKIS</sequence>
<dbReference type="RefSeq" id="WP_017474332.1">
    <property type="nucleotide sequence ID" value="NZ_BEXU01000010.1"/>
</dbReference>
<keyword evidence="1" id="KW-0472">Membrane</keyword>
<feature type="transmembrane region" description="Helical" evidence="1">
    <location>
        <begin position="6"/>
        <end position="25"/>
    </location>
</feature>
<dbReference type="InterPro" id="IPR013766">
    <property type="entry name" value="Thioredoxin_domain"/>
</dbReference>
<dbReference type="AlphaFoldDB" id="A0AB37GP28"/>